<evidence type="ECO:0000313" key="5">
    <source>
        <dbReference type="Proteomes" id="UP000033649"/>
    </source>
</evidence>
<dbReference type="Pfam" id="PF05099">
    <property type="entry name" value="TerB"/>
    <property type="match status" value="1"/>
</dbReference>
<dbReference type="Pfam" id="PF15615">
    <property type="entry name" value="TerB_C"/>
    <property type="match status" value="1"/>
</dbReference>
<evidence type="ECO:0000259" key="1">
    <source>
        <dbReference type="Pfam" id="PF05099"/>
    </source>
</evidence>
<protein>
    <recommendedName>
        <fullName evidence="6">Tellurite resistance protein TerB</fullName>
    </recommendedName>
</protein>
<dbReference type="STRING" id="429727.VE26_05990"/>
<keyword evidence="5" id="KW-1185">Reference proteome</keyword>
<dbReference type="AlphaFoldDB" id="A0A0F5FNZ4"/>
<dbReference type="InterPro" id="IPR028932">
    <property type="entry name" value="TerB-C"/>
</dbReference>
<dbReference type="SUPFAM" id="SSF158682">
    <property type="entry name" value="TerB-like"/>
    <property type="match status" value="1"/>
</dbReference>
<accession>A0A0F5FNZ4</accession>
<dbReference type="CDD" id="cd07176">
    <property type="entry name" value="terB"/>
    <property type="match status" value="1"/>
</dbReference>
<sequence length="651" mass="70135">MKVASVGGDPTGASLSYWPSYFNASPASRRTYLEWLAGGRDEAEIGIGYVFLFFYGLEQRLFHDRAVAEAPELIAEVQRLLHLHGHNGSFKLYATRFLDAAALWASAAPVKPDLSPELKSGYEIPMAVRVHLGRKIAAKTPLDAGDALMWVLSLPDTNLRTAATRCFAELVQLWEYRFAEKYPDGLKVNPPKTRLKFEYRAASGGFTAQIDVSDTSGPLPDIAAISAPISRLRDLLSATTEELAPYSRLLGRKPDALGTLDAALLLPKELAVTFAETEVGRRVEHMLGGRNVISVTVAELSSALALDIEGLDKIPTTISNQIGGYLDHLGIGYEPDRRYGSSPLRSDGQVVMFRAAGGGQVDGEAAAFVSARAMVDVAALAASADEKIDGSEIEAITTEIRNVPGLGKVERARLIAYASTLLKDTSSHRFALNKLKTLDAAAKQSVVRSATAAIMADGHASPAEVKFLERLYKSMGLPVDDVYSMLHRGAVVLDEPVTVAQEQRTPGIAIPQEPSAARSSSSIQIDHFRLERLRSETSAVSELLAGIFVEEEAASAPSTVVVAAAQTAASRFTGLDAAHAGLLEEVLRDGKLSRDQFDTAARTLRLLPDGAIERINDWGFDQFEEPIIEGDEELTIASHILSELSEAEVAA</sequence>
<evidence type="ECO:0000313" key="4">
    <source>
        <dbReference type="EMBL" id="KKB10305.1"/>
    </source>
</evidence>
<dbReference type="EMBL" id="JZEY01000054">
    <property type="protein sequence ID" value="KKB10305.1"/>
    <property type="molecule type" value="Genomic_DNA"/>
</dbReference>
<evidence type="ECO:0008006" key="6">
    <source>
        <dbReference type="Google" id="ProtNLM"/>
    </source>
</evidence>
<feature type="domain" description="TerB N-terminal" evidence="2">
    <location>
        <begin position="1"/>
        <end position="163"/>
    </location>
</feature>
<dbReference type="InterPro" id="IPR007791">
    <property type="entry name" value="DjlA_N"/>
</dbReference>
<proteinExistence type="predicted"/>
<reference evidence="4 5" key="1">
    <citation type="submission" date="2015-03" db="EMBL/GenBank/DDBJ databases">
        <authorList>
            <person name="Hassan Y."/>
            <person name="Lepp D."/>
            <person name="Li X.-Z."/>
            <person name="Zhou T."/>
        </authorList>
    </citation>
    <scope>NUCLEOTIDE SEQUENCE [LARGE SCALE GENOMIC DNA]</scope>
    <source>
        <strain evidence="4 5">IPL18</strain>
    </source>
</reference>
<dbReference type="InterPro" id="IPR029024">
    <property type="entry name" value="TerB-like"/>
</dbReference>
<comment type="caution">
    <text evidence="4">The sequence shown here is derived from an EMBL/GenBank/DDBJ whole genome shotgun (WGS) entry which is preliminary data.</text>
</comment>
<feature type="domain" description="Co-chaperone DjlA N-terminal" evidence="1">
    <location>
        <begin position="373"/>
        <end position="482"/>
    </location>
</feature>
<evidence type="ECO:0000259" key="3">
    <source>
        <dbReference type="Pfam" id="PF15615"/>
    </source>
</evidence>
<dbReference type="Proteomes" id="UP000033649">
    <property type="component" value="Unassembled WGS sequence"/>
</dbReference>
<gene>
    <name evidence="4" type="ORF">VE26_05990</name>
</gene>
<evidence type="ECO:0000259" key="2">
    <source>
        <dbReference type="Pfam" id="PF13208"/>
    </source>
</evidence>
<dbReference type="InterPro" id="IPR025266">
    <property type="entry name" value="TerB_N"/>
</dbReference>
<dbReference type="PATRIC" id="fig|429727.3.peg.1244"/>
<dbReference type="Gene3D" id="1.10.3680.10">
    <property type="entry name" value="TerB-like"/>
    <property type="match status" value="1"/>
</dbReference>
<feature type="domain" description="TerB-C" evidence="3">
    <location>
        <begin position="511"/>
        <end position="644"/>
    </location>
</feature>
<dbReference type="Pfam" id="PF13208">
    <property type="entry name" value="TerB_N"/>
    <property type="match status" value="1"/>
</dbReference>
<organism evidence="4 5">
    <name type="scientific">Devosia chinhatensis</name>
    <dbReference type="NCBI Taxonomy" id="429727"/>
    <lineage>
        <taxon>Bacteria</taxon>
        <taxon>Pseudomonadati</taxon>
        <taxon>Pseudomonadota</taxon>
        <taxon>Alphaproteobacteria</taxon>
        <taxon>Hyphomicrobiales</taxon>
        <taxon>Devosiaceae</taxon>
        <taxon>Devosia</taxon>
    </lineage>
</organism>
<name>A0A0F5FNZ4_9HYPH</name>